<organism evidence="1 2">
    <name type="scientific">Myroides pelagicus</name>
    <dbReference type="NCBI Taxonomy" id="270914"/>
    <lineage>
        <taxon>Bacteria</taxon>
        <taxon>Pseudomonadati</taxon>
        <taxon>Bacteroidota</taxon>
        <taxon>Flavobacteriia</taxon>
        <taxon>Flavobacteriales</taxon>
        <taxon>Flavobacteriaceae</taxon>
        <taxon>Myroides</taxon>
    </lineage>
</organism>
<evidence type="ECO:0000313" key="2">
    <source>
        <dbReference type="Proteomes" id="UP000488936"/>
    </source>
</evidence>
<reference evidence="1 2" key="1">
    <citation type="journal article" date="2006" name="Int. J. Syst. Evol. Microbiol.">
        <title>Myroides pelagicus sp. nov., isolated from seawater in Thailand.</title>
        <authorList>
            <person name="Yoon J."/>
            <person name="Maneerat S."/>
            <person name="Kawai F."/>
            <person name="Yokota A."/>
        </authorList>
    </citation>
    <scope>NUCLEOTIDE SEQUENCE [LARGE SCALE GENOMIC DNA]</scope>
    <source>
        <strain evidence="1 2">SM1T</strain>
    </source>
</reference>
<dbReference type="OrthoDB" id="1264301at2"/>
<keyword evidence="2" id="KW-1185">Reference proteome</keyword>
<sequence>MNIQVELIEGCVVTLRSGSPKLTIKSINHNDKTAITIRFDKNQDKFIEESFNLDSLVCGFKPGDTVKLKTGKGPLFTITATYVLYCMAAYWSDEDNKLIYKRLHMDALELVS</sequence>
<gene>
    <name evidence="1" type="ORF">GJV77_00545</name>
</gene>
<protein>
    <submittedName>
        <fullName evidence="1">Uncharacterized protein</fullName>
    </submittedName>
</protein>
<dbReference type="EMBL" id="WMJY01000001">
    <property type="protein sequence ID" value="MTH28415.1"/>
    <property type="molecule type" value="Genomic_DNA"/>
</dbReference>
<proteinExistence type="predicted"/>
<dbReference type="AlphaFoldDB" id="A0A7K1GHC3"/>
<accession>A0A7K1GHC3</accession>
<comment type="caution">
    <text evidence="1">The sequence shown here is derived from an EMBL/GenBank/DDBJ whole genome shotgun (WGS) entry which is preliminary data.</text>
</comment>
<evidence type="ECO:0000313" key="1">
    <source>
        <dbReference type="EMBL" id="MTH28415.1"/>
    </source>
</evidence>
<name>A0A7K1GHC3_9FLAO</name>
<dbReference type="Proteomes" id="UP000488936">
    <property type="component" value="Unassembled WGS sequence"/>
</dbReference>
<dbReference type="RefSeq" id="WP_155034405.1">
    <property type="nucleotide sequence ID" value="NZ_JBHTIG010000060.1"/>
</dbReference>